<evidence type="ECO:0000256" key="4">
    <source>
        <dbReference type="HAMAP-Rule" id="MF_00167"/>
    </source>
</evidence>
<reference evidence="5 6" key="1">
    <citation type="submission" date="2024-06" db="EMBL/GenBank/DDBJ databases">
        <title>Sorghum-associated microbial communities from plants grown in Nebraska, USA.</title>
        <authorList>
            <person name="Schachtman D."/>
        </authorList>
    </citation>
    <scope>NUCLEOTIDE SEQUENCE [LARGE SCALE GENOMIC DNA]</scope>
    <source>
        <strain evidence="5 6">2857</strain>
    </source>
</reference>
<keyword evidence="6" id="KW-1185">Reference proteome</keyword>
<dbReference type="HAMAP" id="MF_00167">
    <property type="entry name" value="CsrA"/>
    <property type="match status" value="1"/>
</dbReference>
<comment type="function">
    <text evidence="4">A translational regulator that binds mRNA to regulate translation initiation and/or mRNA stability. Usually binds in the 5'-UTR at or near the Shine-Dalgarno sequence preventing ribosome-binding, thus repressing translation. Its main target seems to be the major flagellin gene, while its function is anatagonized by FliW.</text>
</comment>
<keyword evidence="4" id="KW-0678">Repressor</keyword>
<dbReference type="InterPro" id="IPR003751">
    <property type="entry name" value="CsrA"/>
</dbReference>
<proteinExistence type="inferred from homology"/>
<dbReference type="PANTHER" id="PTHR34984">
    <property type="entry name" value="CARBON STORAGE REGULATOR"/>
    <property type="match status" value="1"/>
</dbReference>
<dbReference type="Gene3D" id="3.10.450.50">
    <property type="match status" value="1"/>
</dbReference>
<comment type="subunit">
    <text evidence="4">Homodimer; the beta-strands of each monomer intercalate to form a hydrophobic core, while the alpha-helices form wings that extend away from the core.</text>
</comment>
<evidence type="ECO:0000256" key="3">
    <source>
        <dbReference type="ARBA" id="ARBA00022884"/>
    </source>
</evidence>
<evidence type="ECO:0000313" key="5">
    <source>
        <dbReference type="EMBL" id="MET4584022.1"/>
    </source>
</evidence>
<sequence>MLVLTRKPGERILIGDNIVVTILDSRGDGVRIGIDAPRGITIQREEVLRAVTDANLAAAGAQPEGADLIKAALGLLPAAPAAPATAPPVVLPAAVSGFLADQVGTDHAATLAHFADDATVVDDGKSFAGRDAILGWLSREASEFTFTSTTVKTEKHDDARYTVTNHLEGNFPGGTADLRFQFFVSGGRIASLTIQP</sequence>
<dbReference type="Gene3D" id="2.60.40.4380">
    <property type="entry name" value="Translational regulator CsrA"/>
    <property type="match status" value="1"/>
</dbReference>
<comment type="subcellular location">
    <subcellularLocation>
        <location evidence="4">Cytoplasm</location>
    </subcellularLocation>
</comment>
<organism evidence="5 6">
    <name type="scientific">Conyzicola nivalis</name>
    <dbReference type="NCBI Taxonomy" id="1477021"/>
    <lineage>
        <taxon>Bacteria</taxon>
        <taxon>Bacillati</taxon>
        <taxon>Actinomycetota</taxon>
        <taxon>Actinomycetes</taxon>
        <taxon>Micrococcales</taxon>
        <taxon>Microbacteriaceae</taxon>
        <taxon>Conyzicola</taxon>
    </lineage>
</organism>
<protein>
    <recommendedName>
        <fullName evidence="4">Translational regulator CsrA</fullName>
    </recommendedName>
</protein>
<dbReference type="InterPro" id="IPR032710">
    <property type="entry name" value="NTF2-like_dom_sf"/>
</dbReference>
<comment type="similarity">
    <text evidence="4">Belongs to the CsrA/RsmA family.</text>
</comment>
<dbReference type="Proteomes" id="UP001549257">
    <property type="component" value="Unassembled WGS sequence"/>
</dbReference>
<accession>A0ABV2QUA6</accession>
<dbReference type="Pfam" id="PF02599">
    <property type="entry name" value="CsrA"/>
    <property type="match status" value="1"/>
</dbReference>
<keyword evidence="2 4" id="KW-0810">Translation regulation</keyword>
<dbReference type="InterPro" id="IPR036107">
    <property type="entry name" value="CsrA_sf"/>
</dbReference>
<dbReference type="SUPFAM" id="SSF117130">
    <property type="entry name" value="CsrA-like"/>
    <property type="match status" value="1"/>
</dbReference>
<comment type="caution">
    <text evidence="5">The sequence shown here is derived from an EMBL/GenBank/DDBJ whole genome shotgun (WGS) entry which is preliminary data.</text>
</comment>
<dbReference type="PANTHER" id="PTHR34984:SF1">
    <property type="entry name" value="CARBON STORAGE REGULATOR"/>
    <property type="match status" value="1"/>
</dbReference>
<dbReference type="SUPFAM" id="SSF54427">
    <property type="entry name" value="NTF2-like"/>
    <property type="match status" value="1"/>
</dbReference>
<keyword evidence="3 4" id="KW-0694">RNA-binding</keyword>
<dbReference type="EMBL" id="JBEPSJ010000005">
    <property type="protein sequence ID" value="MET4584022.1"/>
    <property type="molecule type" value="Genomic_DNA"/>
</dbReference>
<evidence type="ECO:0000256" key="2">
    <source>
        <dbReference type="ARBA" id="ARBA00022845"/>
    </source>
</evidence>
<evidence type="ECO:0000256" key="1">
    <source>
        <dbReference type="ARBA" id="ARBA00022490"/>
    </source>
</evidence>
<name>A0ABV2QUA6_9MICO</name>
<gene>
    <name evidence="4" type="primary">csrA</name>
    <name evidence="5" type="ORF">ABIE21_003553</name>
</gene>
<keyword evidence="1 4" id="KW-0963">Cytoplasm</keyword>
<evidence type="ECO:0000313" key="6">
    <source>
        <dbReference type="Proteomes" id="UP001549257"/>
    </source>
</evidence>
<keyword evidence="4" id="KW-1005">Bacterial flagellum biogenesis</keyword>